<sequence>MTTTHHYEGTATLAVTTKSAEANGKHPWDRDVDLLVVGSGAGGLSAALTAAARGLRVLVVEKSQYVGGTTAYSAGTCWAPDNAFQRSDNNNDDRARAERYLDRLVGDKSDPDLRRVYLDSAPQMLREMEELGVRFLHSPAVVDYHSELPETGQTGRALEPEPFDGRALDRRAFRDIRPPVPEFALMNGTLMLRRPEVATLLGLFSRSVVPTAKAVGLALKLGFRWAADRASGYRRGTRLVMGNALIASMYSALLDRDGEIWTNARPVELTTEEGAVTGAVVATGGRMLRVRVTGGVVLAAGGFSQSAELREKLLPQPAPQYSRAADSVTGDTFSLAEAVGGSLGSDNGENALWFPSSVATRRDGSQAVFPHIWDRAKPGIIAVDSTGRRFVDESCSYHRFVRAMYAQPDQRAVPAWLVVDSRTLSRYGLGVITMPHLPAFLLRRHIKEGYLRTGATVDELARNIGVDPEGLAETVRRYNGFAETGVDEDFGKGEKLFGRVAGDPEHAPNPNIGPVREAPFYAIAVHPTPLATTYGIRVDTSARVVDNDGVPLTGLYAAGVDAAGAMGSEYPGAGVQVGSGLTFGWLAGRHAADRVQDPVRNHA</sequence>
<dbReference type="InterPro" id="IPR036188">
    <property type="entry name" value="FAD/NAD-bd_sf"/>
</dbReference>
<dbReference type="KEGG" id="cgy:CGLY_11530"/>
<accession>X5EDS4</accession>
<gene>
    <name evidence="6" type="ORF">CGLY_11530</name>
</gene>
<reference evidence="6 7" key="1">
    <citation type="journal article" date="2015" name="Int. J. Syst. Evol. Microbiol.">
        <title>Revisiting Corynebacterium glyciniphilum (ex Kubota et al., 1972) sp. nov., nom. rev., isolated from putrefied banana.</title>
        <authorList>
            <person name="Al-Dilaimi A."/>
            <person name="Bednarz H."/>
            <person name="Lomker A."/>
            <person name="Niehaus K."/>
            <person name="Kalinowski J."/>
            <person name="Ruckert C."/>
        </authorList>
    </citation>
    <scope>NUCLEOTIDE SEQUENCE [LARGE SCALE GENOMIC DNA]</scope>
    <source>
        <strain evidence="6">AJ 3170</strain>
    </source>
</reference>
<dbReference type="GO" id="GO:0033765">
    <property type="term" value="F:steroid dehydrogenase activity, acting on the CH-CH group of donors"/>
    <property type="evidence" value="ECO:0007669"/>
    <property type="project" value="UniProtKB-ARBA"/>
</dbReference>
<dbReference type="RefSeq" id="WP_227590258.1">
    <property type="nucleotide sequence ID" value="NZ_CP006842.1"/>
</dbReference>
<evidence type="ECO:0000256" key="4">
    <source>
        <dbReference type="ARBA" id="ARBA00023002"/>
    </source>
</evidence>
<dbReference type="Pfam" id="PF00890">
    <property type="entry name" value="FAD_binding_2"/>
    <property type="match status" value="1"/>
</dbReference>
<dbReference type="PANTHER" id="PTHR43400:SF10">
    <property type="entry name" value="3-OXOSTEROID 1-DEHYDROGENASE"/>
    <property type="match status" value="1"/>
</dbReference>
<dbReference type="Proteomes" id="UP000023703">
    <property type="component" value="Chromosome"/>
</dbReference>
<dbReference type="SUPFAM" id="SSF56425">
    <property type="entry name" value="Succinate dehydrogenase/fumarate reductase flavoprotein, catalytic domain"/>
    <property type="match status" value="1"/>
</dbReference>
<evidence type="ECO:0000256" key="3">
    <source>
        <dbReference type="ARBA" id="ARBA00022827"/>
    </source>
</evidence>
<keyword evidence="3" id="KW-0274">FAD</keyword>
<keyword evidence="4" id="KW-0560">Oxidoreductase</keyword>
<evidence type="ECO:0000313" key="6">
    <source>
        <dbReference type="EMBL" id="AHW64751.1"/>
    </source>
</evidence>
<evidence type="ECO:0000256" key="2">
    <source>
        <dbReference type="ARBA" id="ARBA00022630"/>
    </source>
</evidence>
<protein>
    <submittedName>
        <fullName evidence="6">Putative fumarate reductase/succinate dehydrogenase</fullName>
    </submittedName>
</protein>
<dbReference type="PRINTS" id="PR00411">
    <property type="entry name" value="PNDRDTASEI"/>
</dbReference>
<dbReference type="InterPro" id="IPR027477">
    <property type="entry name" value="Succ_DH/fumarate_Rdtase_cat_sf"/>
</dbReference>
<proteinExistence type="predicted"/>
<organism evidence="6 7">
    <name type="scientific">Corynebacterium glyciniphilum AJ 3170</name>
    <dbReference type="NCBI Taxonomy" id="1404245"/>
    <lineage>
        <taxon>Bacteria</taxon>
        <taxon>Bacillati</taxon>
        <taxon>Actinomycetota</taxon>
        <taxon>Actinomycetes</taxon>
        <taxon>Mycobacteriales</taxon>
        <taxon>Corynebacteriaceae</taxon>
        <taxon>Corynebacterium</taxon>
    </lineage>
</organism>
<comment type="cofactor">
    <cofactor evidence="1">
        <name>FAD</name>
        <dbReference type="ChEBI" id="CHEBI:57692"/>
    </cofactor>
</comment>
<dbReference type="HOGENOM" id="CLU_011398_4_2_11"/>
<dbReference type="InterPro" id="IPR003953">
    <property type="entry name" value="FAD-dep_OxRdtase_2_FAD-bd"/>
</dbReference>
<name>X5EDS4_9CORY</name>
<dbReference type="GO" id="GO:0008202">
    <property type="term" value="P:steroid metabolic process"/>
    <property type="evidence" value="ECO:0007669"/>
    <property type="project" value="UniProtKB-ARBA"/>
</dbReference>
<dbReference type="PANTHER" id="PTHR43400">
    <property type="entry name" value="FUMARATE REDUCTASE"/>
    <property type="match status" value="1"/>
</dbReference>
<dbReference type="Gene3D" id="3.90.700.10">
    <property type="entry name" value="Succinate dehydrogenase/fumarate reductase flavoprotein, catalytic domain"/>
    <property type="match status" value="1"/>
</dbReference>
<evidence type="ECO:0000259" key="5">
    <source>
        <dbReference type="Pfam" id="PF00890"/>
    </source>
</evidence>
<dbReference type="AlphaFoldDB" id="X5EDS4"/>
<feature type="domain" description="FAD-dependent oxidoreductase 2 FAD-binding" evidence="5">
    <location>
        <begin position="33"/>
        <end position="576"/>
    </location>
</feature>
<evidence type="ECO:0000313" key="7">
    <source>
        <dbReference type="Proteomes" id="UP000023703"/>
    </source>
</evidence>
<keyword evidence="2" id="KW-0285">Flavoprotein</keyword>
<dbReference type="EMBL" id="CP006842">
    <property type="protein sequence ID" value="AHW64751.1"/>
    <property type="molecule type" value="Genomic_DNA"/>
</dbReference>
<dbReference type="InterPro" id="IPR050315">
    <property type="entry name" value="FAD-oxidoreductase_2"/>
</dbReference>
<dbReference type="Gene3D" id="3.50.50.60">
    <property type="entry name" value="FAD/NAD(P)-binding domain"/>
    <property type="match status" value="2"/>
</dbReference>
<dbReference type="eggNOG" id="COG1053">
    <property type="taxonomic scope" value="Bacteria"/>
</dbReference>
<evidence type="ECO:0000256" key="1">
    <source>
        <dbReference type="ARBA" id="ARBA00001974"/>
    </source>
</evidence>
<dbReference type="SUPFAM" id="SSF51905">
    <property type="entry name" value="FAD/NAD(P)-binding domain"/>
    <property type="match status" value="1"/>
</dbReference>
<keyword evidence="7" id="KW-1185">Reference proteome</keyword>
<dbReference type="STRING" id="1404245.CGLY_11530"/>